<reference evidence="5 6" key="1">
    <citation type="submission" date="2016-11" db="EMBL/GenBank/DDBJ databases">
        <title>Whole genomes of Flavobacteriaceae.</title>
        <authorList>
            <person name="Stine C."/>
            <person name="Li C."/>
            <person name="Tadesse D."/>
        </authorList>
    </citation>
    <scope>NUCLEOTIDE SEQUENCE [LARGE SCALE GENOMIC DNA]</scope>
    <source>
        <strain evidence="5 6">DSM 18292</strain>
    </source>
</reference>
<evidence type="ECO:0000259" key="3">
    <source>
        <dbReference type="Pfam" id="PF13229"/>
    </source>
</evidence>
<keyword evidence="6" id="KW-1185">Reference proteome</keyword>
<feature type="chain" id="PRO_5011991145" description="Secretion system C-terminal sorting domain-containing protein" evidence="2">
    <location>
        <begin position="30"/>
        <end position="570"/>
    </location>
</feature>
<evidence type="ECO:0000259" key="4">
    <source>
        <dbReference type="Pfam" id="PF18962"/>
    </source>
</evidence>
<dbReference type="InterPro" id="IPR012334">
    <property type="entry name" value="Pectin_lyas_fold"/>
</dbReference>
<comment type="caution">
    <text evidence="5">The sequence shown here is derived from an EMBL/GenBank/DDBJ whole genome shotgun (WGS) entry which is preliminary data.</text>
</comment>
<protein>
    <recommendedName>
        <fullName evidence="7">Secretion system C-terminal sorting domain-containing protein</fullName>
    </recommendedName>
</protein>
<sequence length="570" mass="62012">MFQKKKINRKTILLIFCILSNFCFGQANYYVATTGNNANSGSLASPWKTIQYGLNQLPANGILNIFPGTYLEKITIAKSNITLKNYSAILPVIDATGLTTQDAILAIKNKSNVTIDGIELQNNIQNTAQGILVEGSGDNITIKNCKIHDIHFSSNVNAAVNENVNAQGIIVFGTNATTPITNLKIQNNELYNCRLGYSEGIAVNGNVSGFEVTNNNVHNLTNIGIDIIGHEGTCPNPANDQARNGLVKNNIVHDCIAAYSTSGGIYIDGGKNITVENNTSYHNGYGVEVGCEKIGQTTDGIIIRNNVFYDNQICAVAMGGFDYPSGSGKVINSSFRNNTCYFNDFSNSGSGELYLSYSENSTIENNIFYTRTQNILSYAELTQPGLIFNYNTFFCQAGTTKLTADWNGTQYTGFASFVAGTKTNANSIFANPQLTNATITNPDFHLLTNSPSKNAGNPAYIAASTETDYYNGLRIEGGRIDCGADEFGITTLGIDKLEVSKFNVYPNPATNFITIDSEIKVDKYQIFNINGQKLLEGSENKINISGLNSGLYFIKFEIESKSYVSKIIKK</sequence>
<dbReference type="InterPro" id="IPR026444">
    <property type="entry name" value="Secre_tail"/>
</dbReference>
<dbReference type="Pfam" id="PF13229">
    <property type="entry name" value="Beta_helix"/>
    <property type="match status" value="1"/>
</dbReference>
<organism evidence="5 6">
    <name type="scientific">Flavobacterium hercynium</name>
    <dbReference type="NCBI Taxonomy" id="387094"/>
    <lineage>
        <taxon>Bacteria</taxon>
        <taxon>Pseudomonadati</taxon>
        <taxon>Bacteroidota</taxon>
        <taxon>Flavobacteriia</taxon>
        <taxon>Flavobacteriales</taxon>
        <taxon>Flavobacteriaceae</taxon>
        <taxon>Flavobacterium</taxon>
    </lineage>
</organism>
<dbReference type="Pfam" id="PF18962">
    <property type="entry name" value="Por_Secre_tail"/>
    <property type="match status" value="1"/>
</dbReference>
<dbReference type="InterPro" id="IPR039448">
    <property type="entry name" value="Beta_helix"/>
</dbReference>
<feature type="signal peptide" evidence="2">
    <location>
        <begin position="1"/>
        <end position="29"/>
    </location>
</feature>
<dbReference type="Gene3D" id="2.160.20.10">
    <property type="entry name" value="Single-stranded right-handed beta-helix, Pectin lyase-like"/>
    <property type="match status" value="1"/>
</dbReference>
<dbReference type="SUPFAM" id="SSF51126">
    <property type="entry name" value="Pectin lyase-like"/>
    <property type="match status" value="1"/>
</dbReference>
<dbReference type="InterPro" id="IPR011050">
    <property type="entry name" value="Pectin_lyase_fold/virulence"/>
</dbReference>
<dbReference type="NCBIfam" id="TIGR04183">
    <property type="entry name" value="Por_Secre_tail"/>
    <property type="match status" value="1"/>
</dbReference>
<feature type="domain" description="Secretion system C-terminal sorting" evidence="4">
    <location>
        <begin position="504"/>
        <end position="568"/>
    </location>
</feature>
<dbReference type="EMBL" id="MUGW01000012">
    <property type="protein sequence ID" value="OXA93777.1"/>
    <property type="molecule type" value="Genomic_DNA"/>
</dbReference>
<dbReference type="AlphaFoldDB" id="A0A226HHN6"/>
<dbReference type="SMART" id="SM00710">
    <property type="entry name" value="PbH1"/>
    <property type="match status" value="9"/>
</dbReference>
<accession>A0A226HHN6</accession>
<evidence type="ECO:0000256" key="2">
    <source>
        <dbReference type="SAM" id="SignalP"/>
    </source>
</evidence>
<evidence type="ECO:0000256" key="1">
    <source>
        <dbReference type="ARBA" id="ARBA00022729"/>
    </source>
</evidence>
<feature type="domain" description="Right handed beta helix" evidence="3">
    <location>
        <begin position="246"/>
        <end position="394"/>
    </location>
</feature>
<evidence type="ECO:0008006" key="7">
    <source>
        <dbReference type="Google" id="ProtNLM"/>
    </source>
</evidence>
<gene>
    <name evidence="5" type="ORF">B0A66_05875</name>
</gene>
<dbReference type="Proteomes" id="UP000198345">
    <property type="component" value="Unassembled WGS sequence"/>
</dbReference>
<dbReference type="InterPro" id="IPR006626">
    <property type="entry name" value="PbH1"/>
</dbReference>
<evidence type="ECO:0000313" key="6">
    <source>
        <dbReference type="Proteomes" id="UP000198345"/>
    </source>
</evidence>
<keyword evidence="1 2" id="KW-0732">Signal</keyword>
<evidence type="ECO:0000313" key="5">
    <source>
        <dbReference type="EMBL" id="OXA93777.1"/>
    </source>
</evidence>
<name>A0A226HHN6_9FLAO</name>
<proteinExistence type="predicted"/>